<keyword evidence="2 4" id="KW-0689">Ribosomal protein</keyword>
<evidence type="ECO:0000256" key="2">
    <source>
        <dbReference type="ARBA" id="ARBA00022980"/>
    </source>
</evidence>
<comment type="similarity">
    <text evidence="1 4">Belongs to the eukaryotic ribosomal protein eS30 family.</text>
</comment>
<dbReference type="RefSeq" id="XP_019040423.1">
    <property type="nucleotide sequence ID" value="XM_019181487.1"/>
</dbReference>
<evidence type="ECO:0000313" key="7">
    <source>
        <dbReference type="Proteomes" id="UP000094112"/>
    </source>
</evidence>
<feature type="compositionally biased region" description="Basic residues" evidence="5">
    <location>
        <begin position="27"/>
        <end position="37"/>
    </location>
</feature>
<dbReference type="STRING" id="683960.A0A1E3P716"/>
<dbReference type="GO" id="GO:0006412">
    <property type="term" value="P:translation"/>
    <property type="evidence" value="ECO:0007669"/>
    <property type="project" value="InterPro"/>
</dbReference>
<gene>
    <name evidence="6" type="ORF">WICANDRAFT_28477</name>
</gene>
<evidence type="ECO:0000256" key="4">
    <source>
        <dbReference type="RuleBase" id="RU364011"/>
    </source>
</evidence>
<evidence type="ECO:0000313" key="6">
    <source>
        <dbReference type="EMBL" id="ODQ61216.1"/>
    </source>
</evidence>
<name>A0A1E3P716_WICAA</name>
<dbReference type="Proteomes" id="UP000094112">
    <property type="component" value="Unassembled WGS sequence"/>
</dbReference>
<evidence type="ECO:0000256" key="1">
    <source>
        <dbReference type="ARBA" id="ARBA00008450"/>
    </source>
</evidence>
<feature type="region of interest" description="Disordered" evidence="5">
    <location>
        <begin position="1"/>
        <end position="37"/>
    </location>
</feature>
<protein>
    <recommendedName>
        <fullName evidence="4">40S ribosomal protein S30</fullName>
    </recommendedName>
</protein>
<dbReference type="PANTHER" id="PTHR12650:SF15">
    <property type="entry name" value="RIBOSOMAL PROTEIN S30, ISOFORM A"/>
    <property type="match status" value="1"/>
</dbReference>
<accession>A0A1E3P716</accession>
<dbReference type="EMBL" id="KV454209">
    <property type="protein sequence ID" value="ODQ61216.1"/>
    <property type="molecule type" value="Genomic_DNA"/>
</dbReference>
<dbReference type="InterPro" id="IPR006846">
    <property type="entry name" value="Ribosomal_eS30"/>
</dbReference>
<evidence type="ECO:0000256" key="5">
    <source>
        <dbReference type="SAM" id="MobiDB-lite"/>
    </source>
</evidence>
<keyword evidence="3 4" id="KW-0687">Ribonucleoprotein</keyword>
<dbReference type="OrthoDB" id="199599at2759"/>
<proteinExistence type="inferred from homology"/>
<feature type="non-terminal residue" evidence="6">
    <location>
        <position position="1"/>
    </location>
</feature>
<keyword evidence="7" id="KW-1185">Reference proteome</keyword>
<reference evidence="6 7" key="1">
    <citation type="journal article" date="2016" name="Proc. Natl. Acad. Sci. U.S.A.">
        <title>Comparative genomics of biotechnologically important yeasts.</title>
        <authorList>
            <person name="Riley R."/>
            <person name="Haridas S."/>
            <person name="Wolfe K.H."/>
            <person name="Lopes M.R."/>
            <person name="Hittinger C.T."/>
            <person name="Goeker M."/>
            <person name="Salamov A.A."/>
            <person name="Wisecaver J.H."/>
            <person name="Long T.M."/>
            <person name="Calvey C.H."/>
            <person name="Aerts A.L."/>
            <person name="Barry K.W."/>
            <person name="Choi C."/>
            <person name="Clum A."/>
            <person name="Coughlan A.Y."/>
            <person name="Deshpande S."/>
            <person name="Douglass A.P."/>
            <person name="Hanson S.J."/>
            <person name="Klenk H.-P."/>
            <person name="LaButti K.M."/>
            <person name="Lapidus A."/>
            <person name="Lindquist E.A."/>
            <person name="Lipzen A.M."/>
            <person name="Meier-Kolthoff J.P."/>
            <person name="Ohm R.A."/>
            <person name="Otillar R.P."/>
            <person name="Pangilinan J.L."/>
            <person name="Peng Y."/>
            <person name="Rokas A."/>
            <person name="Rosa C.A."/>
            <person name="Scheuner C."/>
            <person name="Sibirny A.A."/>
            <person name="Slot J.C."/>
            <person name="Stielow J.B."/>
            <person name="Sun H."/>
            <person name="Kurtzman C.P."/>
            <person name="Blackwell M."/>
            <person name="Grigoriev I.V."/>
            <person name="Jeffries T.W."/>
        </authorList>
    </citation>
    <scope>NUCLEOTIDE SEQUENCE [LARGE SCALE GENOMIC DNA]</scope>
    <source>
        <strain evidence="7">ATCC 58044 / CBS 1984 / NCYC 433 / NRRL Y-366-8</strain>
    </source>
</reference>
<dbReference type="AlphaFoldDB" id="A0A1E3P716"/>
<organism evidence="6 7">
    <name type="scientific">Wickerhamomyces anomalus (strain ATCC 58044 / CBS 1984 / NCYC 433 / NRRL Y-366-8)</name>
    <name type="common">Yeast</name>
    <name type="synonym">Hansenula anomala</name>
    <dbReference type="NCBI Taxonomy" id="683960"/>
    <lineage>
        <taxon>Eukaryota</taxon>
        <taxon>Fungi</taxon>
        <taxon>Dikarya</taxon>
        <taxon>Ascomycota</taxon>
        <taxon>Saccharomycotina</taxon>
        <taxon>Saccharomycetes</taxon>
        <taxon>Phaffomycetales</taxon>
        <taxon>Wickerhamomycetaceae</taxon>
        <taxon>Wickerhamomyces</taxon>
    </lineage>
</organism>
<evidence type="ECO:0000256" key="3">
    <source>
        <dbReference type="ARBA" id="ARBA00023274"/>
    </source>
</evidence>
<dbReference type="GO" id="GO:0003735">
    <property type="term" value="F:structural constituent of ribosome"/>
    <property type="evidence" value="ECO:0007669"/>
    <property type="project" value="UniProtKB-UniRule"/>
</dbReference>
<dbReference type="GeneID" id="30198733"/>
<dbReference type="Pfam" id="PF04758">
    <property type="entry name" value="Ribosomal_S30"/>
    <property type="match status" value="1"/>
</dbReference>
<dbReference type="GO" id="GO:0022627">
    <property type="term" value="C:cytosolic small ribosomal subunit"/>
    <property type="evidence" value="ECO:0007669"/>
    <property type="project" value="TreeGrafter"/>
</dbReference>
<sequence length="62" mass="6807">GKVHGSLARAGKVKSQTPKVDKQEKPKKPKGRAHKRLLYTKRFVNVTLVNGKRKSNPGPSSS</sequence>
<dbReference type="PANTHER" id="PTHR12650">
    <property type="entry name" value="40S RIBOSOMAL PROTEIN S30/UBIQUITIN-LIKE PROTEIN FUBI"/>
    <property type="match status" value="1"/>
</dbReference>